<dbReference type="InterPro" id="IPR044086">
    <property type="entry name" value="LUC3-like"/>
</dbReference>
<dbReference type="Proteomes" id="UP000785200">
    <property type="component" value="Unassembled WGS sequence"/>
</dbReference>
<dbReference type="Gene3D" id="3.40.605.10">
    <property type="entry name" value="Aldehyde Dehydrogenase, Chain A, domain 1"/>
    <property type="match status" value="1"/>
</dbReference>
<dbReference type="CDD" id="cd07106">
    <property type="entry name" value="ALDH_AldA-AAD23400"/>
    <property type="match status" value="1"/>
</dbReference>
<dbReference type="InterPro" id="IPR016161">
    <property type="entry name" value="Ald_DH/histidinol_DH"/>
</dbReference>
<dbReference type="Pfam" id="PF00171">
    <property type="entry name" value="Aldedh"/>
    <property type="match status" value="1"/>
</dbReference>
<comment type="similarity">
    <text evidence="1 6">Belongs to the aldehyde dehydrogenase family.</text>
</comment>
<dbReference type="FunFam" id="3.40.309.10:FF:000009">
    <property type="entry name" value="Aldehyde dehydrogenase A"/>
    <property type="match status" value="1"/>
</dbReference>
<dbReference type="FunFam" id="3.40.605.10:FF:000007">
    <property type="entry name" value="NAD/NADP-dependent betaine aldehyde dehydrogenase"/>
    <property type="match status" value="1"/>
</dbReference>
<evidence type="ECO:0000256" key="2">
    <source>
        <dbReference type="ARBA" id="ARBA00023002"/>
    </source>
</evidence>
<dbReference type="InterPro" id="IPR016160">
    <property type="entry name" value="Ald_DH_CS_CYS"/>
</dbReference>
<evidence type="ECO:0000256" key="1">
    <source>
        <dbReference type="ARBA" id="ARBA00009986"/>
    </source>
</evidence>
<name>A0A9P6VDZ3_9HELO</name>
<protein>
    <recommendedName>
        <fullName evidence="3">aldehyde dehydrogenase (NAD(+))</fullName>
        <ecNumber evidence="3">1.2.1.3</ecNumber>
    </recommendedName>
</protein>
<feature type="domain" description="Aldehyde dehydrogenase" evidence="7">
    <location>
        <begin position="35"/>
        <end position="485"/>
    </location>
</feature>
<organism evidence="8 9">
    <name type="scientific">Hyphodiscus hymeniophilus</name>
    <dbReference type="NCBI Taxonomy" id="353542"/>
    <lineage>
        <taxon>Eukaryota</taxon>
        <taxon>Fungi</taxon>
        <taxon>Dikarya</taxon>
        <taxon>Ascomycota</taxon>
        <taxon>Pezizomycotina</taxon>
        <taxon>Leotiomycetes</taxon>
        <taxon>Helotiales</taxon>
        <taxon>Hyphodiscaceae</taxon>
        <taxon>Hyphodiscus</taxon>
    </lineage>
</organism>
<evidence type="ECO:0000313" key="8">
    <source>
        <dbReference type="EMBL" id="KAG0645409.1"/>
    </source>
</evidence>
<dbReference type="InterPro" id="IPR029510">
    <property type="entry name" value="Ald_DH_CS_GLU"/>
</dbReference>
<dbReference type="Gene3D" id="3.40.309.10">
    <property type="entry name" value="Aldehyde Dehydrogenase, Chain A, domain 2"/>
    <property type="match status" value="1"/>
</dbReference>
<dbReference type="GO" id="GO:0004029">
    <property type="term" value="F:aldehyde dehydrogenase (NAD+) activity"/>
    <property type="evidence" value="ECO:0007669"/>
    <property type="project" value="UniProtKB-EC"/>
</dbReference>
<accession>A0A9P6VDZ3</accession>
<comment type="catalytic activity">
    <reaction evidence="4">
        <text>an aldehyde + NAD(+) + H2O = a carboxylate + NADH + 2 H(+)</text>
        <dbReference type="Rhea" id="RHEA:16185"/>
        <dbReference type="ChEBI" id="CHEBI:15377"/>
        <dbReference type="ChEBI" id="CHEBI:15378"/>
        <dbReference type="ChEBI" id="CHEBI:17478"/>
        <dbReference type="ChEBI" id="CHEBI:29067"/>
        <dbReference type="ChEBI" id="CHEBI:57540"/>
        <dbReference type="ChEBI" id="CHEBI:57945"/>
        <dbReference type="EC" id="1.2.1.3"/>
    </reaction>
</comment>
<dbReference type="AlphaFoldDB" id="A0A9P6VDZ3"/>
<evidence type="ECO:0000256" key="3">
    <source>
        <dbReference type="ARBA" id="ARBA00024226"/>
    </source>
</evidence>
<evidence type="ECO:0000256" key="6">
    <source>
        <dbReference type="RuleBase" id="RU003345"/>
    </source>
</evidence>
<comment type="caution">
    <text evidence="8">The sequence shown here is derived from an EMBL/GenBank/DDBJ whole genome shotgun (WGS) entry which is preliminary data.</text>
</comment>
<dbReference type="PROSITE" id="PS00687">
    <property type="entry name" value="ALDEHYDE_DEHYDR_GLU"/>
    <property type="match status" value="1"/>
</dbReference>
<dbReference type="PANTHER" id="PTHR11699">
    <property type="entry name" value="ALDEHYDE DEHYDROGENASE-RELATED"/>
    <property type="match status" value="1"/>
</dbReference>
<dbReference type="InterPro" id="IPR016162">
    <property type="entry name" value="Ald_DH_N"/>
</dbReference>
<proteinExistence type="inferred from homology"/>
<dbReference type="OrthoDB" id="310895at2759"/>
<dbReference type="PROSITE" id="PS00070">
    <property type="entry name" value="ALDEHYDE_DEHYDR_CYS"/>
    <property type="match status" value="1"/>
</dbReference>
<gene>
    <name evidence="8" type="ORF">D0Z07_8954</name>
</gene>
<evidence type="ECO:0000313" key="9">
    <source>
        <dbReference type="Proteomes" id="UP000785200"/>
    </source>
</evidence>
<keyword evidence="2 6" id="KW-0560">Oxidoreductase</keyword>
<keyword evidence="9" id="KW-1185">Reference proteome</keyword>
<evidence type="ECO:0000256" key="4">
    <source>
        <dbReference type="ARBA" id="ARBA00049194"/>
    </source>
</evidence>
<reference evidence="8" key="1">
    <citation type="submission" date="2019-07" db="EMBL/GenBank/DDBJ databases">
        <title>Hyphodiscus hymeniophilus genome sequencing and assembly.</title>
        <authorList>
            <person name="Kramer G."/>
            <person name="Nodwell J."/>
        </authorList>
    </citation>
    <scope>NUCLEOTIDE SEQUENCE</scope>
    <source>
        <strain evidence="8">ATCC 34498</strain>
    </source>
</reference>
<feature type="active site" evidence="5">
    <location>
        <position position="260"/>
    </location>
</feature>
<dbReference type="EC" id="1.2.1.3" evidence="3"/>
<dbReference type="InterPro" id="IPR016163">
    <property type="entry name" value="Ald_DH_C"/>
</dbReference>
<dbReference type="SUPFAM" id="SSF53720">
    <property type="entry name" value="ALDH-like"/>
    <property type="match status" value="1"/>
</dbReference>
<dbReference type="InterPro" id="IPR015590">
    <property type="entry name" value="Aldehyde_DH_dom"/>
</dbReference>
<evidence type="ECO:0000256" key="5">
    <source>
        <dbReference type="PROSITE-ProRule" id="PRU10007"/>
    </source>
</evidence>
<sequence>MAPSATNESNGTNGTFKIQFETFSNIVNGKATPTSKTRHGINPANKKANIEVPVATQKDVDDAVAAAKVAFQSWSRTSIGERREKVVAYAAALKAHTAEFAKLLTTEQGKPLSHATHEVEASAHFLDGIARLELDDEVLEENEDRKVITRHTPLGVVAAIVPWNFPVHLACGKIASALLTGNCIIIKPSPFTPYCGLKLAELGQKFFPPGVFQALSGDDNLGPMLTAHPGIDKISFTGSTATGKRVMESASKTLKRVTLELGGKDPAIVCKSVNIAETAPKIATFSFLNSGQICVAVKRVYIHKDIYDKFRDAMVAHVKTLTMGDGMEEGNFLGPLQNSMQYEIVKAFFNDIEKEGQKVAVGGTLPQSNAKGYFIEPTIIDSPKEDSRLVVEEPFGPILPILLWSDEEDVIDRANNTTMGLGASVWSNDLDEAERIAKRLEAGSVWVNAHADIDPRFPFGGHKQSGLGSEWGVSGLKAYTNSQTVYLKKRV</sequence>
<dbReference type="EMBL" id="VNKQ01000019">
    <property type="protein sequence ID" value="KAG0645409.1"/>
    <property type="molecule type" value="Genomic_DNA"/>
</dbReference>
<evidence type="ECO:0000259" key="7">
    <source>
        <dbReference type="Pfam" id="PF00171"/>
    </source>
</evidence>